<gene>
    <name evidence="1" type="ORF">g.44585</name>
</gene>
<protein>
    <submittedName>
        <fullName evidence="1">Uncharacterized protein</fullName>
    </submittedName>
</protein>
<evidence type="ECO:0000313" key="1">
    <source>
        <dbReference type="EMBL" id="JAS09906.1"/>
    </source>
</evidence>
<proteinExistence type="predicted"/>
<reference evidence="1" key="1">
    <citation type="submission" date="2015-12" db="EMBL/GenBank/DDBJ databases">
        <title>De novo transcriptome assembly of four potential Pierce s Disease insect vectors from Arizona vineyards.</title>
        <authorList>
            <person name="Tassone E.E."/>
        </authorList>
    </citation>
    <scope>NUCLEOTIDE SEQUENCE</scope>
</reference>
<name>A0A1B6C8T6_9HEMI</name>
<sequence>MKKPLFEYPNHIIPRKLTIPVFTQPTEKIDPSKGDIPLVLDSPSVLVVKIQVAVTEQSCRLSVRGDIDVQVVVSVVTGRQTVGTLEGALYLIGVETSCYLGGRSEEPYCNSMVGQAFEF</sequence>
<accession>A0A1B6C8T6</accession>
<dbReference type="AlphaFoldDB" id="A0A1B6C8T6"/>
<organism evidence="1">
    <name type="scientific">Clastoptera arizonana</name>
    <name type="common">Arizona spittle bug</name>
    <dbReference type="NCBI Taxonomy" id="38151"/>
    <lineage>
        <taxon>Eukaryota</taxon>
        <taxon>Metazoa</taxon>
        <taxon>Ecdysozoa</taxon>
        <taxon>Arthropoda</taxon>
        <taxon>Hexapoda</taxon>
        <taxon>Insecta</taxon>
        <taxon>Pterygota</taxon>
        <taxon>Neoptera</taxon>
        <taxon>Paraneoptera</taxon>
        <taxon>Hemiptera</taxon>
        <taxon>Auchenorrhyncha</taxon>
        <taxon>Cercopoidea</taxon>
        <taxon>Clastopteridae</taxon>
        <taxon>Clastoptera</taxon>
    </lineage>
</organism>
<dbReference type="EMBL" id="GEDC01027392">
    <property type="protein sequence ID" value="JAS09906.1"/>
    <property type="molecule type" value="Transcribed_RNA"/>
</dbReference>